<gene>
    <name evidence="3" type="ORF">PMI13_02719</name>
</gene>
<keyword evidence="4" id="KW-1185">Reference proteome</keyword>
<comment type="caution">
    <text evidence="3">The sequence shown here is derived from an EMBL/GenBank/DDBJ whole genome shotgun (WGS) entry which is preliminary data.</text>
</comment>
<feature type="domain" description="Wadjet protein JetD C-terminal" evidence="1">
    <location>
        <begin position="211"/>
        <end position="376"/>
    </location>
</feature>
<dbReference type="OrthoDB" id="322908at2"/>
<evidence type="ECO:0000313" key="3">
    <source>
        <dbReference type="EMBL" id="EJL70716.1"/>
    </source>
</evidence>
<name>J3CG43_9FLAO</name>
<dbReference type="InterPro" id="IPR024537">
    <property type="entry name" value="DUF3322"/>
</dbReference>
<dbReference type="AlphaFoldDB" id="J3CG43"/>
<evidence type="ECO:0000259" key="1">
    <source>
        <dbReference type="Pfam" id="PF09983"/>
    </source>
</evidence>
<dbReference type="EMBL" id="AKJY01000051">
    <property type="protein sequence ID" value="EJL70716.1"/>
    <property type="molecule type" value="Genomic_DNA"/>
</dbReference>
<reference evidence="3 4" key="1">
    <citation type="journal article" date="2012" name="J. Bacteriol.">
        <title>Twenty-one genome sequences from Pseudomonas species and 19 genome sequences from diverse bacteria isolated from the rhizosphere and endosphere of Populus deltoides.</title>
        <authorList>
            <person name="Brown S.D."/>
            <person name="Utturkar S.M."/>
            <person name="Klingeman D.M."/>
            <person name="Johnson C.M."/>
            <person name="Martin S.L."/>
            <person name="Land M.L."/>
            <person name="Lu T.Y."/>
            <person name="Schadt C.W."/>
            <person name="Doktycz M.J."/>
            <person name="Pelletier D.A."/>
        </authorList>
    </citation>
    <scope>NUCLEOTIDE SEQUENCE [LARGE SCALE GENOMIC DNA]</scope>
    <source>
        <strain evidence="3 4">CF314</strain>
    </source>
</reference>
<accession>J3CG43</accession>
<dbReference type="PATRIC" id="fig|1144316.3.peg.2737"/>
<dbReference type="Proteomes" id="UP000007509">
    <property type="component" value="Unassembled WGS sequence"/>
</dbReference>
<evidence type="ECO:0000259" key="2">
    <source>
        <dbReference type="Pfam" id="PF11795"/>
    </source>
</evidence>
<sequence>MISPAEIKKQALKWWKPLLQSHIQKEPFFPKIIDRIGKVKSAHITERFEILQKEIEELYHYSKNQTGKGYLVQTADRNFRRTGSHDLPDTIIFESLEDYLYFTGYQKYWKVFLKYYDTIISTIPVLKDWTLQHCLWLTDHHINWNDVLKVCRYFMETPRPNLYLRQLPIEIHTKFIEENNILIQSLLDFLIPDHVRSAKQKRFAERFFLRYDEPLIRLCFLDENPNPDFKFRDISIPLSDFETLEILVENILITENKMNFLTLPLLGSTVAIWSGGGFNISFLKNAAWLSDKKIRYWGDIDEHGFQILHQLRSYHPHAQSIMMDRTTFETFQNYAVSGARNKSQNLNLLSKEENDLFQYLKALEKNRLEQEKIPQVYIDRCLKNRIES</sequence>
<feature type="domain" description="DUF3322" evidence="2">
    <location>
        <begin position="4"/>
        <end position="188"/>
    </location>
</feature>
<proteinExistence type="predicted"/>
<dbReference type="RefSeq" id="WP_007844529.1">
    <property type="nucleotide sequence ID" value="NZ_AKJY01000051.1"/>
</dbReference>
<dbReference type="InterPro" id="IPR024534">
    <property type="entry name" value="JetD_C"/>
</dbReference>
<evidence type="ECO:0000313" key="4">
    <source>
        <dbReference type="Proteomes" id="UP000007509"/>
    </source>
</evidence>
<dbReference type="Pfam" id="PF09983">
    <property type="entry name" value="JetD_C"/>
    <property type="match status" value="1"/>
</dbReference>
<dbReference type="Pfam" id="PF11795">
    <property type="entry name" value="DUF3322"/>
    <property type="match status" value="1"/>
</dbReference>
<protein>
    <recommendedName>
        <fullName evidence="5">Wadjet protein JetD C-terminal domain-containing protein</fullName>
    </recommendedName>
</protein>
<evidence type="ECO:0008006" key="5">
    <source>
        <dbReference type="Google" id="ProtNLM"/>
    </source>
</evidence>
<organism evidence="3 4">
    <name type="scientific">Chryseobacterium populi</name>
    <dbReference type="NCBI Taxonomy" id="1144316"/>
    <lineage>
        <taxon>Bacteria</taxon>
        <taxon>Pseudomonadati</taxon>
        <taxon>Bacteroidota</taxon>
        <taxon>Flavobacteriia</taxon>
        <taxon>Flavobacteriales</taxon>
        <taxon>Weeksellaceae</taxon>
        <taxon>Chryseobacterium group</taxon>
        <taxon>Chryseobacterium</taxon>
    </lineage>
</organism>